<dbReference type="AlphaFoldDB" id="A0A9D1SGT1"/>
<protein>
    <submittedName>
        <fullName evidence="1">Sporulation protein YqfD</fullName>
    </submittedName>
</protein>
<evidence type="ECO:0000313" key="1">
    <source>
        <dbReference type="EMBL" id="HIU59450.1"/>
    </source>
</evidence>
<dbReference type="InterPro" id="IPR010690">
    <property type="entry name" value="YqfD"/>
</dbReference>
<dbReference type="Pfam" id="PF06898">
    <property type="entry name" value="YqfD"/>
    <property type="match status" value="1"/>
</dbReference>
<evidence type="ECO:0000313" key="2">
    <source>
        <dbReference type="Proteomes" id="UP000824081"/>
    </source>
</evidence>
<organism evidence="1 2">
    <name type="scientific">Candidatus Scatosoma pullistercoris</name>
    <dbReference type="NCBI Taxonomy" id="2840934"/>
    <lineage>
        <taxon>Bacteria</taxon>
        <taxon>Bacillati</taxon>
        <taxon>Bacillota</taxon>
        <taxon>Clostridia</taxon>
        <taxon>Candidatus Scatosoma</taxon>
    </lineage>
</organism>
<sequence>MLLEKIILEGISPERALSRLQREGICVYHAKKLKKNQILFSVKRKDTEKVFAIYPNVCYNITVYSPYTARSAGPEGLLALLDRCRKRVGVFSGILLFAAATLAANQFVLRIDVEGADAYRGEVLAVLEESGIRTFALYPSGREREVTAKILALKDVSYCSVEKSGTTVRVEVRLSAFSEPSPQEGDMLAAHSGTILQMAVLRGTALKAPGEEVAAGEPLVGAYLLDGEGEKIPVTAIARVTLSCVYEEVIDASDGQSALAQGYLAADGQIVEKSCERAEDGYLVRIVYIVTETINF</sequence>
<name>A0A9D1SGT1_9FIRM</name>
<comment type="caution">
    <text evidence="1">The sequence shown here is derived from an EMBL/GenBank/DDBJ whole genome shotgun (WGS) entry which is preliminary data.</text>
</comment>
<gene>
    <name evidence="1" type="ORF">IAC57_05035</name>
</gene>
<dbReference type="EMBL" id="DVMZ01000134">
    <property type="protein sequence ID" value="HIU59450.1"/>
    <property type="molecule type" value="Genomic_DNA"/>
</dbReference>
<dbReference type="Proteomes" id="UP000824081">
    <property type="component" value="Unassembled WGS sequence"/>
</dbReference>
<reference evidence="1" key="1">
    <citation type="submission" date="2020-10" db="EMBL/GenBank/DDBJ databases">
        <authorList>
            <person name="Gilroy R."/>
        </authorList>
    </citation>
    <scope>NUCLEOTIDE SEQUENCE</scope>
    <source>
        <strain evidence="1">11687</strain>
    </source>
</reference>
<reference evidence="1" key="2">
    <citation type="journal article" date="2021" name="PeerJ">
        <title>Extensive microbial diversity within the chicken gut microbiome revealed by metagenomics and culture.</title>
        <authorList>
            <person name="Gilroy R."/>
            <person name="Ravi A."/>
            <person name="Getino M."/>
            <person name="Pursley I."/>
            <person name="Horton D.L."/>
            <person name="Alikhan N.F."/>
            <person name="Baker D."/>
            <person name="Gharbi K."/>
            <person name="Hall N."/>
            <person name="Watson M."/>
            <person name="Adriaenssens E.M."/>
            <person name="Foster-Nyarko E."/>
            <person name="Jarju S."/>
            <person name="Secka A."/>
            <person name="Antonio M."/>
            <person name="Oren A."/>
            <person name="Chaudhuri R.R."/>
            <person name="La Ragione R."/>
            <person name="Hildebrand F."/>
            <person name="Pallen M.J."/>
        </authorList>
    </citation>
    <scope>NUCLEOTIDE SEQUENCE</scope>
    <source>
        <strain evidence="1">11687</strain>
    </source>
</reference>
<proteinExistence type="predicted"/>
<accession>A0A9D1SGT1</accession>